<dbReference type="Gene3D" id="3.30.2310.20">
    <property type="entry name" value="RelE-like"/>
    <property type="match status" value="1"/>
</dbReference>
<dbReference type="EMBL" id="MGEK01000037">
    <property type="protein sequence ID" value="OGL80906.1"/>
    <property type="molecule type" value="Genomic_DNA"/>
</dbReference>
<evidence type="ECO:0000313" key="1">
    <source>
        <dbReference type="EMBL" id="OGL80906.1"/>
    </source>
</evidence>
<dbReference type="AlphaFoldDB" id="A0A1F7URK9"/>
<dbReference type="SUPFAM" id="SSF143011">
    <property type="entry name" value="RelE-like"/>
    <property type="match status" value="1"/>
</dbReference>
<evidence type="ECO:0008006" key="3">
    <source>
        <dbReference type="Google" id="ProtNLM"/>
    </source>
</evidence>
<proteinExistence type="predicted"/>
<dbReference type="Proteomes" id="UP000176846">
    <property type="component" value="Unassembled WGS sequence"/>
</dbReference>
<sequence>MPDKIEKALRKLSDKERLRLREILVAIKAGHLDGLDVVKLKGYDDIYRVRKRDIRIIFRRMKNRTIILTIERRSDTTYN</sequence>
<dbReference type="InterPro" id="IPR035093">
    <property type="entry name" value="RelE/ParE_toxin_dom_sf"/>
</dbReference>
<protein>
    <recommendedName>
        <fullName evidence="3">Type II toxin-antitoxin system RelE/ParE family toxin</fullName>
    </recommendedName>
</protein>
<comment type="caution">
    <text evidence="1">The sequence shown here is derived from an EMBL/GenBank/DDBJ whole genome shotgun (WGS) entry which is preliminary data.</text>
</comment>
<accession>A0A1F7URK9</accession>
<reference evidence="1 2" key="1">
    <citation type="journal article" date="2016" name="Nat. Commun.">
        <title>Thousands of microbial genomes shed light on interconnected biogeochemical processes in an aquifer system.</title>
        <authorList>
            <person name="Anantharaman K."/>
            <person name="Brown C.T."/>
            <person name="Hug L.A."/>
            <person name="Sharon I."/>
            <person name="Castelle C.J."/>
            <person name="Probst A.J."/>
            <person name="Thomas B.C."/>
            <person name="Singh A."/>
            <person name="Wilkins M.J."/>
            <person name="Karaoz U."/>
            <person name="Brodie E.L."/>
            <person name="Williams K.H."/>
            <person name="Hubbard S.S."/>
            <person name="Banfield J.F."/>
        </authorList>
    </citation>
    <scope>NUCLEOTIDE SEQUENCE [LARGE SCALE GENOMIC DNA]</scope>
</reference>
<gene>
    <name evidence="1" type="ORF">A2936_05760</name>
</gene>
<organism evidence="1 2">
    <name type="scientific">Candidatus Uhrbacteria bacterium RIFCSPLOWO2_01_FULL_47_25</name>
    <dbReference type="NCBI Taxonomy" id="1802402"/>
    <lineage>
        <taxon>Bacteria</taxon>
        <taxon>Candidatus Uhriibacteriota</taxon>
    </lineage>
</organism>
<name>A0A1F7URK9_9BACT</name>
<evidence type="ECO:0000313" key="2">
    <source>
        <dbReference type="Proteomes" id="UP000176846"/>
    </source>
</evidence>